<comment type="caution">
    <text evidence="2">The sequence shown here is derived from an EMBL/GenBank/DDBJ whole genome shotgun (WGS) entry which is preliminary data.</text>
</comment>
<proteinExistence type="predicted"/>
<evidence type="ECO:0000313" key="2">
    <source>
        <dbReference type="EMBL" id="MDU9006258.1"/>
    </source>
</evidence>
<dbReference type="Proteomes" id="UP001255416">
    <property type="component" value="Unassembled WGS sequence"/>
</dbReference>
<reference evidence="3" key="1">
    <citation type="submission" date="2023-05" db="EMBL/GenBank/DDBJ databases">
        <title>Sedimentitalea sp. nov. JM2-8.</title>
        <authorList>
            <person name="Huang J."/>
        </authorList>
    </citation>
    <scope>NUCLEOTIDE SEQUENCE [LARGE SCALE GENOMIC DNA]</scope>
    <source>
        <strain evidence="3">KHS03</strain>
    </source>
</reference>
<keyword evidence="3" id="KW-1185">Reference proteome</keyword>
<feature type="compositionally biased region" description="Basic and acidic residues" evidence="1">
    <location>
        <begin position="1"/>
        <end position="23"/>
    </location>
</feature>
<accession>A0ABU3VJ89</accession>
<dbReference type="RefSeq" id="WP_172796280.1">
    <property type="nucleotide sequence ID" value="NZ_JASMWN010000021.1"/>
</dbReference>
<name>A0ABU3VJ89_9RHOB</name>
<feature type="region of interest" description="Disordered" evidence="1">
    <location>
        <begin position="1"/>
        <end position="45"/>
    </location>
</feature>
<protein>
    <submittedName>
        <fullName evidence="2">Uncharacterized protein</fullName>
    </submittedName>
</protein>
<dbReference type="EMBL" id="JASMWN010000021">
    <property type="protein sequence ID" value="MDU9006258.1"/>
    <property type="molecule type" value="Genomic_DNA"/>
</dbReference>
<evidence type="ECO:0000256" key="1">
    <source>
        <dbReference type="SAM" id="MobiDB-lite"/>
    </source>
</evidence>
<evidence type="ECO:0000313" key="3">
    <source>
        <dbReference type="Proteomes" id="UP001255416"/>
    </source>
</evidence>
<gene>
    <name evidence="2" type="ORF">QO231_20705</name>
</gene>
<organism evidence="2 3">
    <name type="scientific">Sedimentitalea todarodis</name>
    <dbReference type="NCBI Taxonomy" id="1631240"/>
    <lineage>
        <taxon>Bacteria</taxon>
        <taxon>Pseudomonadati</taxon>
        <taxon>Pseudomonadota</taxon>
        <taxon>Alphaproteobacteria</taxon>
        <taxon>Rhodobacterales</taxon>
        <taxon>Paracoccaceae</taxon>
        <taxon>Sedimentitalea</taxon>
    </lineage>
</organism>
<sequence>MKNDKHGKRGNKEAKKPKQDKPKVSGSDNPFAGKPAVEIARKKLK</sequence>